<sequence>MDNQYESLERLILFVFNSHESAIISTDNIYQYIQGLTCSIRIDNDWTPSTAISKCQIVQALQESDRFVHINRSAYDRWALSLQSTLAISDTALFDMINRLLVENGPLSITQMTAMAEIPDVDSRKLMRFFTTHAAEFSPTHTGTYWFKNTPEPEVQDYCSLDNAINAALGILKEAHPQTIARALCLSTVSGSKITESDVSYQLTHNPDLYQEIRPNIFRVSRFMKFRSSFKSESSESESTSVESSEAVFNPYDFFNDHSPIRFALTV</sequence>
<reference evidence="1" key="1">
    <citation type="submission" date="2006-10" db="EMBL/GenBank/DDBJ databases">
        <authorList>
            <person name="Amadeo P."/>
            <person name="Zhao Q."/>
            <person name="Wortman J."/>
            <person name="Fraser-Liggett C."/>
            <person name="Carlton J."/>
        </authorList>
    </citation>
    <scope>NUCLEOTIDE SEQUENCE</scope>
    <source>
        <strain evidence="1">G3</strain>
    </source>
</reference>
<dbReference type="VEuPathDB" id="TrichDB:TVAG_278460"/>
<organism evidence="1 2">
    <name type="scientific">Trichomonas vaginalis (strain ATCC PRA-98 / G3)</name>
    <dbReference type="NCBI Taxonomy" id="412133"/>
    <lineage>
        <taxon>Eukaryota</taxon>
        <taxon>Metamonada</taxon>
        <taxon>Parabasalia</taxon>
        <taxon>Trichomonadida</taxon>
        <taxon>Trichomonadidae</taxon>
        <taxon>Trichomonas</taxon>
    </lineage>
</organism>
<dbReference type="AlphaFoldDB" id="A2DU87"/>
<reference evidence="1" key="2">
    <citation type="journal article" date="2007" name="Science">
        <title>Draft genome sequence of the sexually transmitted pathogen Trichomonas vaginalis.</title>
        <authorList>
            <person name="Carlton J.M."/>
            <person name="Hirt R.P."/>
            <person name="Silva J.C."/>
            <person name="Delcher A.L."/>
            <person name="Schatz M."/>
            <person name="Zhao Q."/>
            <person name="Wortman J.R."/>
            <person name="Bidwell S.L."/>
            <person name="Alsmark U.C.M."/>
            <person name="Besteiro S."/>
            <person name="Sicheritz-Ponten T."/>
            <person name="Noel C.J."/>
            <person name="Dacks J.B."/>
            <person name="Foster P.G."/>
            <person name="Simillion C."/>
            <person name="Van de Peer Y."/>
            <person name="Miranda-Saavedra D."/>
            <person name="Barton G.J."/>
            <person name="Westrop G.D."/>
            <person name="Mueller S."/>
            <person name="Dessi D."/>
            <person name="Fiori P.L."/>
            <person name="Ren Q."/>
            <person name="Paulsen I."/>
            <person name="Zhang H."/>
            <person name="Bastida-Corcuera F.D."/>
            <person name="Simoes-Barbosa A."/>
            <person name="Brown M.T."/>
            <person name="Hayes R.D."/>
            <person name="Mukherjee M."/>
            <person name="Okumura C.Y."/>
            <person name="Schneider R."/>
            <person name="Smith A.J."/>
            <person name="Vanacova S."/>
            <person name="Villalvazo M."/>
            <person name="Haas B.J."/>
            <person name="Pertea M."/>
            <person name="Feldblyum T.V."/>
            <person name="Utterback T.R."/>
            <person name="Shu C.L."/>
            <person name="Osoegawa K."/>
            <person name="de Jong P.J."/>
            <person name="Hrdy I."/>
            <person name="Horvathova L."/>
            <person name="Zubacova Z."/>
            <person name="Dolezal P."/>
            <person name="Malik S.B."/>
            <person name="Logsdon J.M. Jr."/>
            <person name="Henze K."/>
            <person name="Gupta A."/>
            <person name="Wang C.C."/>
            <person name="Dunne R.L."/>
            <person name="Upcroft J.A."/>
            <person name="Upcroft P."/>
            <person name="White O."/>
            <person name="Salzberg S.L."/>
            <person name="Tang P."/>
            <person name="Chiu C.-H."/>
            <person name="Lee Y.-S."/>
            <person name="Embley T.M."/>
            <person name="Coombs G.H."/>
            <person name="Mottram J.C."/>
            <person name="Tachezy J."/>
            <person name="Fraser-Liggett C.M."/>
            <person name="Johnson P.J."/>
        </authorList>
    </citation>
    <scope>NUCLEOTIDE SEQUENCE [LARGE SCALE GENOMIC DNA]</scope>
    <source>
        <strain evidence="1">G3</strain>
    </source>
</reference>
<dbReference type="VEuPathDB" id="TrichDB:TVAGG3_0438190"/>
<dbReference type="InParanoid" id="A2DU87"/>
<protein>
    <submittedName>
        <fullName evidence="1">Uncharacterized protein</fullName>
    </submittedName>
</protein>
<accession>A2DU87</accession>
<proteinExistence type="predicted"/>
<dbReference type="EMBL" id="DS113247">
    <property type="protein sequence ID" value="EAY16080.1"/>
    <property type="molecule type" value="Genomic_DNA"/>
</dbReference>
<evidence type="ECO:0000313" key="1">
    <source>
        <dbReference type="EMBL" id="EAY16080.1"/>
    </source>
</evidence>
<keyword evidence="2" id="KW-1185">Reference proteome</keyword>
<evidence type="ECO:0000313" key="2">
    <source>
        <dbReference type="Proteomes" id="UP000001542"/>
    </source>
</evidence>
<dbReference type="KEGG" id="tva:4774087"/>
<gene>
    <name evidence="1" type="ORF">TVAG_278460</name>
</gene>
<name>A2DU87_TRIV3</name>
<dbReference type="Proteomes" id="UP000001542">
    <property type="component" value="Unassembled WGS sequence"/>
</dbReference>
<dbReference type="RefSeq" id="XP_001328303.1">
    <property type="nucleotide sequence ID" value="XM_001328268.1"/>
</dbReference>